<accession>A0AC55CPM3</accession>
<organism evidence="1 2">
    <name type="scientific">Echinops telfairi</name>
    <name type="common">Lesser hedgehog tenrec</name>
    <dbReference type="NCBI Taxonomy" id="9371"/>
    <lineage>
        <taxon>Eukaryota</taxon>
        <taxon>Metazoa</taxon>
        <taxon>Chordata</taxon>
        <taxon>Craniata</taxon>
        <taxon>Vertebrata</taxon>
        <taxon>Euteleostomi</taxon>
        <taxon>Mammalia</taxon>
        <taxon>Eutheria</taxon>
        <taxon>Afrotheria</taxon>
        <taxon>Tenrecidae</taxon>
        <taxon>Tenrecinae</taxon>
        <taxon>Echinops</taxon>
    </lineage>
</organism>
<evidence type="ECO:0000313" key="1">
    <source>
        <dbReference type="Proteomes" id="UP000694863"/>
    </source>
</evidence>
<dbReference type="Proteomes" id="UP000694863">
    <property type="component" value="Unplaced"/>
</dbReference>
<name>A0AC55CPM3_ECHTE</name>
<sequence length="554" mass="63453">MEKSLEQASGISLGSETTAGPTAAHTDDQEDGNRAKQAEGEALFQTGQEVDDQRIYENTGSRTSVHTYRKSLILDETDDHGASGKVDQRTLDHRASRQFESDYVGYEQDGKISSQADRRTSEQIAHRLSSQADPKTYEQIAHRLSSQADPEAYKQVDHRLSVQADQKTNEQTDPRLSGLIDRNFYEQIDRRLSSQADYKAYDQTDHRLSGRVDRKSYEQTGHRLSTVPEHGISQQIDQRLSISTDRSTSQQTVQRLSISTDRRPSEQTGQRPSISTDQRPSEQTEQTGQRPSISTDRRPSEQTGQRPSISTDQRTPEQIGHRLPGATDPRTSVQYHRASESVKYEDDYNEFDHVKNGVDYQVDHFMHKEDGHAEDDLKEDRTSGQYDNRIFSLFKDSKESEEADDRLQSDKLEGHPKDFQPRISIAIETDTNSTDVLQNNSPSESELTHFFQAAVPHFPQIFPSISSKLNYKLSQENKPDGISQFEKEHSLPERKSAYKKTFSSVQHDDPYQLALKYVEKHNILQIFQQITENLVYEKPEDPLNFMLRECRCYE</sequence>
<protein>
    <submittedName>
        <fullName evidence="2">Testis-specific expressed protein 55</fullName>
    </submittedName>
</protein>
<dbReference type="RefSeq" id="XP_045142092.1">
    <property type="nucleotide sequence ID" value="XM_045286157.1"/>
</dbReference>
<gene>
    <name evidence="2" type="primary">TEX55</name>
</gene>
<evidence type="ECO:0000313" key="2">
    <source>
        <dbReference type="RefSeq" id="XP_045142092.1"/>
    </source>
</evidence>
<keyword evidence="1" id="KW-1185">Reference proteome</keyword>
<proteinExistence type="predicted"/>
<reference evidence="2" key="1">
    <citation type="submission" date="2025-08" db="UniProtKB">
        <authorList>
            <consortium name="RefSeq"/>
        </authorList>
    </citation>
    <scope>IDENTIFICATION</scope>
</reference>